<evidence type="ECO:0000256" key="3">
    <source>
        <dbReference type="ARBA" id="ARBA00022481"/>
    </source>
</evidence>
<evidence type="ECO:0000256" key="9">
    <source>
        <dbReference type="ARBA" id="ARBA00023224"/>
    </source>
</evidence>
<evidence type="ECO:0000256" key="11">
    <source>
        <dbReference type="PROSITE-ProRule" id="PRU00284"/>
    </source>
</evidence>
<comment type="similarity">
    <text evidence="10">Belongs to the methyl-accepting chemotaxis (MCP) protein family.</text>
</comment>
<dbReference type="PROSITE" id="PS50111">
    <property type="entry name" value="CHEMOTAXIS_TRANSDUC_2"/>
    <property type="match status" value="1"/>
</dbReference>
<dbReference type="AlphaFoldDB" id="A0A501WNJ7"/>
<evidence type="ECO:0000256" key="4">
    <source>
        <dbReference type="ARBA" id="ARBA00022500"/>
    </source>
</evidence>
<keyword evidence="6 12" id="KW-0812">Transmembrane</keyword>
<dbReference type="InterPro" id="IPR000014">
    <property type="entry name" value="PAS"/>
</dbReference>
<dbReference type="InterPro" id="IPR004089">
    <property type="entry name" value="MCPsignal_dom"/>
</dbReference>
<dbReference type="Gene3D" id="1.10.287.950">
    <property type="entry name" value="Methyl-accepting chemotaxis protein"/>
    <property type="match status" value="1"/>
</dbReference>
<dbReference type="FunFam" id="3.30.450.20:FF:000046">
    <property type="entry name" value="Aerotaxis sensor receptor"/>
    <property type="match status" value="1"/>
</dbReference>
<feature type="domain" description="Methyl-accepting transducer" evidence="13">
    <location>
        <begin position="247"/>
        <end position="483"/>
    </location>
</feature>
<reference evidence="15 16" key="1">
    <citation type="submission" date="2019-06" db="EMBL/GenBank/DDBJ databases">
        <title>A novel bacterium of genus Marinomonas, isolated from coastal sand.</title>
        <authorList>
            <person name="Huang H."/>
            <person name="Mo K."/>
            <person name="Hu Y."/>
        </authorList>
    </citation>
    <scope>NUCLEOTIDE SEQUENCE [LARGE SCALE GENOMIC DNA]</scope>
    <source>
        <strain evidence="15 16">HB171799</strain>
    </source>
</reference>
<evidence type="ECO:0000256" key="10">
    <source>
        <dbReference type="ARBA" id="ARBA00029447"/>
    </source>
</evidence>
<dbReference type="SUPFAM" id="SSF58104">
    <property type="entry name" value="Methyl-accepting chemotaxis protein (MCP) signaling domain"/>
    <property type="match status" value="1"/>
</dbReference>
<evidence type="ECO:0000256" key="1">
    <source>
        <dbReference type="ARBA" id="ARBA00004429"/>
    </source>
</evidence>
<name>A0A501WNJ7_9GAMM</name>
<dbReference type="GO" id="GO:0007165">
    <property type="term" value="P:signal transduction"/>
    <property type="evidence" value="ECO:0007669"/>
    <property type="project" value="UniProtKB-KW"/>
</dbReference>
<evidence type="ECO:0000256" key="7">
    <source>
        <dbReference type="ARBA" id="ARBA00022989"/>
    </source>
</evidence>
<dbReference type="NCBIfam" id="TIGR00229">
    <property type="entry name" value="sensory_box"/>
    <property type="match status" value="1"/>
</dbReference>
<organism evidence="15 16">
    <name type="scientific">Maribrevibacterium harenarium</name>
    <dbReference type="NCBI Taxonomy" id="2589817"/>
    <lineage>
        <taxon>Bacteria</taxon>
        <taxon>Pseudomonadati</taxon>
        <taxon>Pseudomonadota</taxon>
        <taxon>Gammaproteobacteria</taxon>
        <taxon>Oceanospirillales</taxon>
        <taxon>Oceanospirillaceae</taxon>
        <taxon>Maribrevibacterium</taxon>
    </lineage>
</organism>
<sequence length="519" mass="57486">MKKNYPVTNTEKRFPEGVLLVSTTDLKGRITGCNQAFMDISGFSNEELLGQSHNLVRHPDMPPQAFANMWSTLKAGKSWMGLVKNRCKNGDFYWVDAYVMPIYERGEVVGYESVRSCPSRKDVARANQIYKRMNTPTLLDRLPHWTKNKWLWASVGLLTLAVLFFGFGNVSWELSALIAVSGLLLMSIYERQQTMQALQDRLGEKAFRDPTIAQTYSDLGGKAGELSLGIKSLHSRMITVLTRIEESSSEVARLMSAGYQAVEDGKRKLTAQNNQTDLVATAMTEMSSTTEDVSRDVAQTAEFTQVGAGLTNEVAKLATQVKLAINSLNRQVKSIEYAVSDVQQLTESISNATQSIDQIAEQTNLLALNAAIEAARAGEFGRGFAVVAEEVRNLATKTQDLTHDINKQINGLHQSVDHSAQLANQGGTASTQSLELVEQQDELIQQLSSRMNDISERVLQVSATSREQAHVLEQSSSQVVGIAQISHENSELMEHLGDAMRQSKQSSSSLYELVQRFRR</sequence>
<keyword evidence="16" id="KW-1185">Reference proteome</keyword>
<feature type="transmembrane region" description="Helical" evidence="12">
    <location>
        <begin position="150"/>
        <end position="168"/>
    </location>
</feature>
<keyword evidence="8 12" id="KW-0472">Membrane</keyword>
<dbReference type="GO" id="GO:0005886">
    <property type="term" value="C:plasma membrane"/>
    <property type="evidence" value="ECO:0007669"/>
    <property type="project" value="UniProtKB-SubCell"/>
</dbReference>
<evidence type="ECO:0000256" key="2">
    <source>
        <dbReference type="ARBA" id="ARBA00022475"/>
    </source>
</evidence>
<dbReference type="PANTHER" id="PTHR32089">
    <property type="entry name" value="METHYL-ACCEPTING CHEMOTAXIS PROTEIN MCPB"/>
    <property type="match status" value="1"/>
</dbReference>
<dbReference type="OrthoDB" id="5675566at2"/>
<dbReference type="CDD" id="cd00130">
    <property type="entry name" value="PAS"/>
    <property type="match status" value="1"/>
</dbReference>
<evidence type="ECO:0000259" key="13">
    <source>
        <dbReference type="PROSITE" id="PS50111"/>
    </source>
</evidence>
<dbReference type="SMART" id="SM00283">
    <property type="entry name" value="MA"/>
    <property type="match status" value="1"/>
</dbReference>
<evidence type="ECO:0000313" key="16">
    <source>
        <dbReference type="Proteomes" id="UP000315901"/>
    </source>
</evidence>
<dbReference type="PANTHER" id="PTHR32089:SF74">
    <property type="entry name" value="METHYL-ACCEPTING CHEMOTAXIS PROTEIN AER"/>
    <property type="match status" value="1"/>
</dbReference>
<keyword evidence="7 12" id="KW-1133">Transmembrane helix</keyword>
<dbReference type="Gene3D" id="3.30.450.20">
    <property type="entry name" value="PAS domain"/>
    <property type="match status" value="1"/>
</dbReference>
<comment type="caution">
    <text evidence="15">The sequence shown here is derived from an EMBL/GenBank/DDBJ whole genome shotgun (WGS) entry which is preliminary data.</text>
</comment>
<dbReference type="InterPro" id="IPR004090">
    <property type="entry name" value="Chemotax_Me-accpt_rcpt"/>
</dbReference>
<keyword evidence="2" id="KW-1003">Cell membrane</keyword>
<dbReference type="Pfam" id="PF08447">
    <property type="entry name" value="PAS_3"/>
    <property type="match status" value="1"/>
</dbReference>
<dbReference type="GO" id="GO:0006935">
    <property type="term" value="P:chemotaxis"/>
    <property type="evidence" value="ECO:0007669"/>
    <property type="project" value="UniProtKB-KW"/>
</dbReference>
<evidence type="ECO:0000259" key="14">
    <source>
        <dbReference type="PROSITE" id="PS50112"/>
    </source>
</evidence>
<dbReference type="EMBL" id="VFRR01000031">
    <property type="protein sequence ID" value="TPE48571.1"/>
    <property type="molecule type" value="Genomic_DNA"/>
</dbReference>
<dbReference type="InterPro" id="IPR013655">
    <property type="entry name" value="PAS_fold_3"/>
</dbReference>
<feature type="domain" description="PAS" evidence="14">
    <location>
        <begin position="25"/>
        <end position="60"/>
    </location>
</feature>
<dbReference type="SUPFAM" id="SSF55785">
    <property type="entry name" value="PYP-like sensor domain (PAS domain)"/>
    <property type="match status" value="1"/>
</dbReference>
<comment type="subcellular location">
    <subcellularLocation>
        <location evidence="1">Cell inner membrane</location>
        <topology evidence="1">Multi-pass membrane protein</topology>
    </subcellularLocation>
</comment>
<dbReference type="Proteomes" id="UP000315901">
    <property type="component" value="Unassembled WGS sequence"/>
</dbReference>
<keyword evidence="4" id="KW-0145">Chemotaxis</keyword>
<evidence type="ECO:0000256" key="8">
    <source>
        <dbReference type="ARBA" id="ARBA00023136"/>
    </source>
</evidence>
<evidence type="ECO:0000256" key="5">
    <source>
        <dbReference type="ARBA" id="ARBA00022519"/>
    </source>
</evidence>
<evidence type="ECO:0000256" key="12">
    <source>
        <dbReference type="SAM" id="Phobius"/>
    </source>
</evidence>
<accession>A0A501WNJ7</accession>
<keyword evidence="3" id="KW-0488">Methylation</keyword>
<dbReference type="PROSITE" id="PS50112">
    <property type="entry name" value="PAS"/>
    <property type="match status" value="1"/>
</dbReference>
<evidence type="ECO:0000256" key="6">
    <source>
        <dbReference type="ARBA" id="ARBA00022692"/>
    </source>
</evidence>
<gene>
    <name evidence="15" type="ORF">FJM67_13110</name>
</gene>
<dbReference type="InterPro" id="IPR035965">
    <property type="entry name" value="PAS-like_dom_sf"/>
</dbReference>
<dbReference type="Pfam" id="PF00015">
    <property type="entry name" value="MCPsignal"/>
    <property type="match status" value="1"/>
</dbReference>
<dbReference type="RefSeq" id="WP_140589978.1">
    <property type="nucleotide sequence ID" value="NZ_VFRR01000031.1"/>
</dbReference>
<protein>
    <submittedName>
        <fullName evidence="15">Methyl-accepting chemotaxis protein</fullName>
    </submittedName>
</protein>
<proteinExistence type="inferred from homology"/>
<keyword evidence="9 11" id="KW-0807">Transducer</keyword>
<dbReference type="GO" id="GO:0004888">
    <property type="term" value="F:transmembrane signaling receptor activity"/>
    <property type="evidence" value="ECO:0007669"/>
    <property type="project" value="InterPro"/>
</dbReference>
<evidence type="ECO:0000313" key="15">
    <source>
        <dbReference type="EMBL" id="TPE48571.1"/>
    </source>
</evidence>
<dbReference type="PRINTS" id="PR00260">
    <property type="entry name" value="CHEMTRNSDUCR"/>
</dbReference>
<keyword evidence="5" id="KW-0997">Cell inner membrane</keyword>